<name>A0A5C6B878_9PLAN</name>
<dbReference type="AlphaFoldDB" id="A0A5C6B878"/>
<proteinExistence type="predicted"/>
<sequence length="50" mass="5398">MMSRIGKLDVKFITPEQITQFGRARLGGTSPSRRSFLGDAVEGVVGFGVQ</sequence>
<gene>
    <name evidence="1" type="ORF">CA54_51330</name>
</gene>
<evidence type="ECO:0000313" key="1">
    <source>
        <dbReference type="EMBL" id="TWU06734.1"/>
    </source>
</evidence>
<keyword evidence="2" id="KW-1185">Reference proteome</keyword>
<dbReference type="Proteomes" id="UP000320735">
    <property type="component" value="Unassembled WGS sequence"/>
</dbReference>
<comment type="caution">
    <text evidence="1">The sequence shown here is derived from an EMBL/GenBank/DDBJ whole genome shotgun (WGS) entry which is preliminary data.</text>
</comment>
<organism evidence="1 2">
    <name type="scientific">Symmachiella macrocystis</name>
    <dbReference type="NCBI Taxonomy" id="2527985"/>
    <lineage>
        <taxon>Bacteria</taxon>
        <taxon>Pseudomonadati</taxon>
        <taxon>Planctomycetota</taxon>
        <taxon>Planctomycetia</taxon>
        <taxon>Planctomycetales</taxon>
        <taxon>Planctomycetaceae</taxon>
        <taxon>Symmachiella</taxon>
    </lineage>
</organism>
<protein>
    <submittedName>
        <fullName evidence="1">Uncharacterized protein</fullName>
    </submittedName>
</protein>
<reference evidence="1 2" key="1">
    <citation type="submission" date="2019-02" db="EMBL/GenBank/DDBJ databases">
        <title>Deep-cultivation of Planctomycetes and their phenomic and genomic characterization uncovers novel biology.</title>
        <authorList>
            <person name="Wiegand S."/>
            <person name="Jogler M."/>
            <person name="Boedeker C."/>
            <person name="Pinto D."/>
            <person name="Vollmers J."/>
            <person name="Rivas-Marin E."/>
            <person name="Kohn T."/>
            <person name="Peeters S.H."/>
            <person name="Heuer A."/>
            <person name="Rast P."/>
            <person name="Oberbeckmann S."/>
            <person name="Bunk B."/>
            <person name="Jeske O."/>
            <person name="Meyerdierks A."/>
            <person name="Storesund J.E."/>
            <person name="Kallscheuer N."/>
            <person name="Luecker S."/>
            <person name="Lage O.M."/>
            <person name="Pohl T."/>
            <person name="Merkel B.J."/>
            <person name="Hornburger P."/>
            <person name="Mueller R.-W."/>
            <person name="Bruemmer F."/>
            <person name="Labrenz M."/>
            <person name="Spormann A.M."/>
            <person name="Op Den Camp H."/>
            <person name="Overmann J."/>
            <person name="Amann R."/>
            <person name="Jetten M.S.M."/>
            <person name="Mascher T."/>
            <person name="Medema M.H."/>
            <person name="Devos D.P."/>
            <person name="Kaster A.-K."/>
            <person name="Ovreas L."/>
            <person name="Rohde M."/>
            <person name="Galperin M.Y."/>
            <person name="Jogler C."/>
        </authorList>
    </citation>
    <scope>NUCLEOTIDE SEQUENCE [LARGE SCALE GENOMIC DNA]</scope>
    <source>
        <strain evidence="1 2">CA54</strain>
    </source>
</reference>
<dbReference type="EMBL" id="SJPP01000003">
    <property type="protein sequence ID" value="TWU06734.1"/>
    <property type="molecule type" value="Genomic_DNA"/>
</dbReference>
<evidence type="ECO:0000313" key="2">
    <source>
        <dbReference type="Proteomes" id="UP000320735"/>
    </source>
</evidence>
<accession>A0A5C6B878</accession>